<dbReference type="EMBL" id="VSRR010015874">
    <property type="protein sequence ID" value="MPC58648.1"/>
    <property type="molecule type" value="Genomic_DNA"/>
</dbReference>
<dbReference type="OrthoDB" id="6366846at2759"/>
<dbReference type="Proteomes" id="UP000324222">
    <property type="component" value="Unassembled WGS sequence"/>
</dbReference>
<dbReference type="InterPro" id="IPR035914">
    <property type="entry name" value="Sperma_CUB_dom_sf"/>
</dbReference>
<evidence type="ECO:0000313" key="2">
    <source>
        <dbReference type="Proteomes" id="UP000324222"/>
    </source>
</evidence>
<reference evidence="1 2" key="1">
    <citation type="submission" date="2019-05" db="EMBL/GenBank/DDBJ databases">
        <title>Another draft genome of Portunus trituberculatus and its Hox gene families provides insights of decapod evolution.</title>
        <authorList>
            <person name="Jeong J.-H."/>
            <person name="Song I."/>
            <person name="Kim S."/>
            <person name="Choi T."/>
            <person name="Kim D."/>
            <person name="Ryu S."/>
            <person name="Kim W."/>
        </authorList>
    </citation>
    <scope>NUCLEOTIDE SEQUENCE [LARGE SCALE GENOMIC DNA]</scope>
    <source>
        <tissue evidence="1">Muscle</tissue>
    </source>
</reference>
<gene>
    <name evidence="1" type="primary">NETO2</name>
    <name evidence="1" type="ORF">E2C01_052655</name>
</gene>
<proteinExistence type="predicted"/>
<protein>
    <submittedName>
        <fullName evidence="1">Neuropilin and tolloid-like protein 2</fullName>
    </submittedName>
</protein>
<organism evidence="1 2">
    <name type="scientific">Portunus trituberculatus</name>
    <name type="common">Swimming crab</name>
    <name type="synonym">Neptunus trituberculatus</name>
    <dbReference type="NCBI Taxonomy" id="210409"/>
    <lineage>
        <taxon>Eukaryota</taxon>
        <taxon>Metazoa</taxon>
        <taxon>Ecdysozoa</taxon>
        <taxon>Arthropoda</taxon>
        <taxon>Crustacea</taxon>
        <taxon>Multicrustacea</taxon>
        <taxon>Malacostraca</taxon>
        <taxon>Eumalacostraca</taxon>
        <taxon>Eucarida</taxon>
        <taxon>Decapoda</taxon>
        <taxon>Pleocyemata</taxon>
        <taxon>Brachyura</taxon>
        <taxon>Eubrachyura</taxon>
        <taxon>Portunoidea</taxon>
        <taxon>Portunidae</taxon>
        <taxon>Portuninae</taxon>
        <taxon>Portunus</taxon>
    </lineage>
</organism>
<comment type="caution">
    <text evidence="1">The sequence shown here is derived from an EMBL/GenBank/DDBJ whole genome shotgun (WGS) entry which is preliminary data.</text>
</comment>
<dbReference type="Gene3D" id="2.60.120.290">
    <property type="entry name" value="Spermadhesin, CUB domain"/>
    <property type="match status" value="1"/>
</dbReference>
<evidence type="ECO:0000313" key="1">
    <source>
        <dbReference type="EMBL" id="MPC58648.1"/>
    </source>
</evidence>
<dbReference type="AlphaFoldDB" id="A0A5B7GNU0"/>
<dbReference type="SUPFAM" id="SSF49854">
    <property type="entry name" value="Spermadhesin, CUB domain"/>
    <property type="match status" value="1"/>
</dbReference>
<sequence>MSSITTIESCIRLSGRELRQAKPFHRAYDDIYVFFEVFKLYEPNECDHNFMDIFGAGTDLRNLISHYCGSVADPLVSPSNLIHLRFFALERARETQFRVWYTSFRDSNQTGEWGVGG</sequence>
<accession>A0A5B7GNU0</accession>
<name>A0A5B7GNU0_PORTR</name>
<keyword evidence="2" id="KW-1185">Reference proteome</keyword>